<proteinExistence type="predicted"/>
<gene>
    <name evidence="1" type="ORF">PR002_g9045</name>
</gene>
<accession>A0A6A3MM88</accession>
<dbReference type="EMBL" id="QXFU01000472">
    <property type="protein sequence ID" value="KAE9032712.1"/>
    <property type="molecule type" value="Genomic_DNA"/>
</dbReference>
<evidence type="ECO:0000313" key="2">
    <source>
        <dbReference type="Proteomes" id="UP000435112"/>
    </source>
</evidence>
<dbReference type="Proteomes" id="UP000435112">
    <property type="component" value="Unassembled WGS sequence"/>
</dbReference>
<evidence type="ECO:0000313" key="1">
    <source>
        <dbReference type="EMBL" id="KAE9032712.1"/>
    </source>
</evidence>
<reference evidence="1 2" key="1">
    <citation type="submission" date="2018-09" db="EMBL/GenBank/DDBJ databases">
        <title>Genomic investigation of the strawberry pathogen Phytophthora fragariae indicates pathogenicity is determined by transcriptional variation in three key races.</title>
        <authorList>
            <person name="Adams T.M."/>
            <person name="Armitage A.D."/>
            <person name="Sobczyk M.K."/>
            <person name="Bates H.J."/>
            <person name="Dunwell J.M."/>
            <person name="Nellist C.F."/>
            <person name="Harrison R.J."/>
        </authorList>
    </citation>
    <scope>NUCLEOTIDE SEQUENCE [LARGE SCALE GENOMIC DNA]</scope>
    <source>
        <strain evidence="1 2">SCRP324</strain>
    </source>
</reference>
<protein>
    <submittedName>
        <fullName evidence="1">Uncharacterized protein</fullName>
    </submittedName>
</protein>
<sequence length="52" mass="5674">MLFLVVSSAGLVLLKRRRSVHRAEAALLRTSVSITTTCSSKSRATSMRSTHV</sequence>
<comment type="caution">
    <text evidence="1">The sequence shown here is derived from an EMBL/GenBank/DDBJ whole genome shotgun (WGS) entry which is preliminary data.</text>
</comment>
<name>A0A6A3MM88_9STRA</name>
<dbReference type="AlphaFoldDB" id="A0A6A3MM88"/>
<organism evidence="1 2">
    <name type="scientific">Phytophthora rubi</name>
    <dbReference type="NCBI Taxonomy" id="129364"/>
    <lineage>
        <taxon>Eukaryota</taxon>
        <taxon>Sar</taxon>
        <taxon>Stramenopiles</taxon>
        <taxon>Oomycota</taxon>
        <taxon>Peronosporomycetes</taxon>
        <taxon>Peronosporales</taxon>
        <taxon>Peronosporaceae</taxon>
        <taxon>Phytophthora</taxon>
    </lineage>
</organism>